<organism evidence="2 3">
    <name type="scientific">Streptomyces paromomycinus</name>
    <name type="common">Streptomyces rimosus subsp. paromomycinus</name>
    <dbReference type="NCBI Taxonomy" id="92743"/>
    <lineage>
        <taxon>Bacteria</taxon>
        <taxon>Bacillati</taxon>
        <taxon>Actinomycetota</taxon>
        <taxon>Actinomycetes</taxon>
        <taxon>Kitasatosporales</taxon>
        <taxon>Streptomycetaceae</taxon>
        <taxon>Streptomyces</taxon>
    </lineage>
</organism>
<reference evidence="2 3" key="1">
    <citation type="submission" date="2018-11" db="EMBL/GenBank/DDBJ databases">
        <title>Whole genome sequence of Streptomyces paromomycinus NBRC 15454(T).</title>
        <authorList>
            <person name="Komaki H."/>
            <person name="Tamura T."/>
        </authorList>
    </citation>
    <scope>NUCLEOTIDE SEQUENCE [LARGE SCALE GENOMIC DNA]</scope>
    <source>
        <strain evidence="2 3">NBRC 15454</strain>
    </source>
</reference>
<evidence type="ECO:0000313" key="2">
    <source>
        <dbReference type="EMBL" id="GCD42500.1"/>
    </source>
</evidence>
<dbReference type="CDD" id="cd03062">
    <property type="entry name" value="TRX_Fd_Sucrase"/>
    <property type="match status" value="1"/>
</dbReference>
<dbReference type="InterPro" id="IPR009737">
    <property type="entry name" value="Aim32/Apd1-like"/>
</dbReference>
<accession>A0A401VZI6</accession>
<dbReference type="Pfam" id="PF06999">
    <property type="entry name" value="Suc_Fer-like"/>
    <property type="match status" value="1"/>
</dbReference>
<dbReference type="SUPFAM" id="SSF52833">
    <property type="entry name" value="Thioredoxin-like"/>
    <property type="match status" value="1"/>
</dbReference>
<dbReference type="InterPro" id="IPR010350">
    <property type="entry name" value="Aim32/Apd1-like_bac"/>
</dbReference>
<dbReference type="InterPro" id="IPR036249">
    <property type="entry name" value="Thioredoxin-like_sf"/>
</dbReference>
<dbReference type="AlphaFoldDB" id="A0A401VZI6"/>
<evidence type="ECO:0000256" key="1">
    <source>
        <dbReference type="SAM" id="MobiDB-lite"/>
    </source>
</evidence>
<protein>
    <submittedName>
        <fullName evidence="2">Sucrase ferredoxin</fullName>
    </submittedName>
</protein>
<dbReference type="EMBL" id="BHZD01000001">
    <property type="protein sequence ID" value="GCD42500.1"/>
    <property type="molecule type" value="Genomic_DNA"/>
</dbReference>
<name>A0A401VZI6_STREY</name>
<gene>
    <name evidence="2" type="ORF">GKJPGBOP_02164</name>
</gene>
<feature type="region of interest" description="Disordered" evidence="1">
    <location>
        <begin position="243"/>
        <end position="285"/>
    </location>
</feature>
<evidence type="ECO:0000313" key="3">
    <source>
        <dbReference type="Proteomes" id="UP000286746"/>
    </source>
</evidence>
<keyword evidence="3" id="KW-1185">Reference proteome</keyword>
<dbReference type="Proteomes" id="UP000286746">
    <property type="component" value="Unassembled WGS sequence"/>
</dbReference>
<dbReference type="PIRSF" id="PIRSF035042">
    <property type="entry name" value="UCP035042_thirdx"/>
    <property type="match status" value="1"/>
</dbReference>
<proteinExistence type="predicted"/>
<comment type="caution">
    <text evidence="2">The sequence shown here is derived from an EMBL/GenBank/DDBJ whole genome shotgun (WGS) entry which is preliminary data.</text>
</comment>
<dbReference type="RefSeq" id="WP_125053859.1">
    <property type="nucleotide sequence ID" value="NZ_BHZD01000001.1"/>
</dbReference>
<sequence length="338" mass="35835">MSTCATASRDAAEPVAGTSATARTWLLVEQTGPWGTEALAESHLDPRIGRALEAAAGNTGVRVALVRRPGRHADCHGTSARRAFLAHTAPSRSWIRTTSVTDPATLLHLDFARLGAGEHGGLWHPYDGEPLVFVCTNGKRDRCCAVLGRPLASELADSGAEAWEVTHIGGHRFSPTLFVLPYGYAYGRATAPLVKEAVASARDGRILLDHCRGRSTWERPAQAADLAVRELIHEDRADAIDIVHSESVPSPADGEEGANEAVEGSRHKDTTAAAPTPPTAARHEAPALTWAVTVAHRDGRSWLVTVQQRADGTPAPVSCGSPLGRPARMAVLSVRPLG</sequence>